<proteinExistence type="predicted"/>
<dbReference type="STRING" id="930991.A0A0D0DPE3"/>
<dbReference type="InterPro" id="IPR013087">
    <property type="entry name" value="Znf_C2H2_type"/>
</dbReference>
<gene>
    <name evidence="4" type="ORF">PAXRUDRAFT_144149</name>
</gene>
<reference evidence="5" key="2">
    <citation type="submission" date="2015-01" db="EMBL/GenBank/DDBJ databases">
        <title>Evolutionary Origins and Diversification of the Mycorrhizal Mutualists.</title>
        <authorList>
            <consortium name="DOE Joint Genome Institute"/>
            <consortium name="Mycorrhizal Genomics Consortium"/>
            <person name="Kohler A."/>
            <person name="Kuo A."/>
            <person name="Nagy L.G."/>
            <person name="Floudas D."/>
            <person name="Copeland A."/>
            <person name="Barry K.W."/>
            <person name="Cichocki N."/>
            <person name="Veneault-Fourrey C."/>
            <person name="LaButti K."/>
            <person name="Lindquist E.A."/>
            <person name="Lipzen A."/>
            <person name="Lundell T."/>
            <person name="Morin E."/>
            <person name="Murat C."/>
            <person name="Riley R."/>
            <person name="Ohm R."/>
            <person name="Sun H."/>
            <person name="Tunlid A."/>
            <person name="Henrissat B."/>
            <person name="Grigoriev I.V."/>
            <person name="Hibbett D.S."/>
            <person name="Martin F."/>
        </authorList>
    </citation>
    <scope>NUCLEOTIDE SEQUENCE [LARGE SCALE GENOMIC DNA]</scope>
    <source>
        <strain evidence="5">Ve08.2h10</strain>
    </source>
</reference>
<evidence type="ECO:0000259" key="3">
    <source>
        <dbReference type="PROSITE" id="PS50157"/>
    </source>
</evidence>
<feature type="region of interest" description="Disordered" evidence="2">
    <location>
        <begin position="31"/>
        <end position="61"/>
    </location>
</feature>
<keyword evidence="1" id="KW-0479">Metal-binding</keyword>
<feature type="compositionally biased region" description="Polar residues" evidence="2">
    <location>
        <begin position="31"/>
        <end position="41"/>
    </location>
</feature>
<dbReference type="PROSITE" id="PS50157">
    <property type="entry name" value="ZINC_FINGER_C2H2_2"/>
    <property type="match status" value="1"/>
</dbReference>
<keyword evidence="1" id="KW-0862">Zinc</keyword>
<keyword evidence="1" id="KW-0863">Zinc-finger</keyword>
<dbReference type="OrthoDB" id="3437960at2759"/>
<dbReference type="InParanoid" id="A0A0D0DPE3"/>
<feature type="compositionally biased region" description="Polar residues" evidence="2">
    <location>
        <begin position="49"/>
        <end position="60"/>
    </location>
</feature>
<dbReference type="HOGENOM" id="CLU_119646_0_0_1"/>
<dbReference type="AlphaFoldDB" id="A0A0D0DPE3"/>
<accession>A0A0D0DPE3</accession>
<dbReference type="EMBL" id="KN825150">
    <property type="protein sequence ID" value="KIK93833.1"/>
    <property type="molecule type" value="Genomic_DNA"/>
</dbReference>
<keyword evidence="5" id="KW-1185">Reference proteome</keyword>
<evidence type="ECO:0000313" key="4">
    <source>
        <dbReference type="EMBL" id="KIK93833.1"/>
    </source>
</evidence>
<name>A0A0D0DPE3_9AGAM</name>
<organism evidence="4 5">
    <name type="scientific">Paxillus rubicundulus Ve08.2h10</name>
    <dbReference type="NCBI Taxonomy" id="930991"/>
    <lineage>
        <taxon>Eukaryota</taxon>
        <taxon>Fungi</taxon>
        <taxon>Dikarya</taxon>
        <taxon>Basidiomycota</taxon>
        <taxon>Agaricomycotina</taxon>
        <taxon>Agaricomycetes</taxon>
        <taxon>Agaricomycetidae</taxon>
        <taxon>Boletales</taxon>
        <taxon>Paxilineae</taxon>
        <taxon>Paxillaceae</taxon>
        <taxon>Paxillus</taxon>
    </lineage>
</organism>
<evidence type="ECO:0000256" key="1">
    <source>
        <dbReference type="PROSITE-ProRule" id="PRU00042"/>
    </source>
</evidence>
<evidence type="ECO:0000313" key="5">
    <source>
        <dbReference type="Proteomes" id="UP000054538"/>
    </source>
</evidence>
<reference evidence="4 5" key="1">
    <citation type="submission" date="2014-04" db="EMBL/GenBank/DDBJ databases">
        <authorList>
            <consortium name="DOE Joint Genome Institute"/>
            <person name="Kuo A."/>
            <person name="Kohler A."/>
            <person name="Jargeat P."/>
            <person name="Nagy L.G."/>
            <person name="Floudas D."/>
            <person name="Copeland A."/>
            <person name="Barry K.W."/>
            <person name="Cichocki N."/>
            <person name="Veneault-Fourrey C."/>
            <person name="LaButti K."/>
            <person name="Lindquist E.A."/>
            <person name="Lipzen A."/>
            <person name="Lundell T."/>
            <person name="Morin E."/>
            <person name="Murat C."/>
            <person name="Sun H."/>
            <person name="Tunlid A."/>
            <person name="Henrissat B."/>
            <person name="Grigoriev I.V."/>
            <person name="Hibbett D.S."/>
            <person name="Martin F."/>
            <person name="Nordberg H.P."/>
            <person name="Cantor M.N."/>
            <person name="Hua S.X."/>
        </authorList>
    </citation>
    <scope>NUCLEOTIDE SEQUENCE [LARGE SCALE GENOMIC DNA]</scope>
    <source>
        <strain evidence="4 5">Ve08.2h10</strain>
    </source>
</reference>
<evidence type="ECO:0000256" key="2">
    <source>
        <dbReference type="SAM" id="MobiDB-lite"/>
    </source>
</evidence>
<feature type="domain" description="C2H2-type" evidence="3">
    <location>
        <begin position="173"/>
        <end position="191"/>
    </location>
</feature>
<dbReference type="Proteomes" id="UP000054538">
    <property type="component" value="Unassembled WGS sequence"/>
</dbReference>
<protein>
    <recommendedName>
        <fullName evidence="3">C2H2-type domain-containing protein</fullName>
    </recommendedName>
</protein>
<sequence length="224" mass="24429">MVATTLDALLDVGFTYEESIYFIQGITGGRSQTSFPTSPSEATIPPVNSAPSSEGSSGTWPSIPDPVLGPLVTILHDMHPNPPDAPAVQETTSLSPTPPAIQTLICKLRVAGGATCTRPLYDTMASLREHLHTHGHKHPGRSSVQCPWMGCPDQLQWENMSRHIASIHMGIRLQCWRCGKSFTRATALEKHAASDKNKCKGVSYFFDGSISMLYRCSRPTGQFY</sequence>
<dbReference type="Gene3D" id="3.30.160.60">
    <property type="entry name" value="Classic Zinc Finger"/>
    <property type="match status" value="1"/>
</dbReference>
<dbReference type="GO" id="GO:0008270">
    <property type="term" value="F:zinc ion binding"/>
    <property type="evidence" value="ECO:0007669"/>
    <property type="project" value="UniProtKB-KW"/>
</dbReference>